<feature type="domain" description="L,D-TPase catalytic" evidence="10">
    <location>
        <begin position="30"/>
        <end position="139"/>
    </location>
</feature>
<evidence type="ECO:0000256" key="3">
    <source>
        <dbReference type="ARBA" id="ARBA00022676"/>
    </source>
</evidence>
<evidence type="ECO:0000256" key="1">
    <source>
        <dbReference type="ARBA" id="ARBA00004752"/>
    </source>
</evidence>
<organism evidence="11 12">
    <name type="scientific">Lederbergia citri</name>
    <dbReference type="NCBI Taxonomy" id="2833580"/>
    <lineage>
        <taxon>Bacteria</taxon>
        <taxon>Bacillati</taxon>
        <taxon>Bacillota</taxon>
        <taxon>Bacilli</taxon>
        <taxon>Bacillales</taxon>
        <taxon>Bacillaceae</taxon>
        <taxon>Lederbergia</taxon>
    </lineage>
</organism>
<dbReference type="Gene3D" id="2.40.440.10">
    <property type="entry name" value="L,D-transpeptidase catalytic domain-like"/>
    <property type="match status" value="1"/>
</dbReference>
<dbReference type="Pfam" id="PF01471">
    <property type="entry name" value="PG_binding_1"/>
    <property type="match status" value="1"/>
</dbReference>
<keyword evidence="12" id="KW-1185">Reference proteome</keyword>
<sequence length="218" mass="24558">MKIRLLFLFFVSFLLFLPSKYMYAYGNESIYIKVDLWSNELIVIEKNKVIKRYPIAPGKELSPTPIGIFEVNYKAESWGGGFGTRWLGLNVPWGMYGIHGTNKPSFIGRNVSSGCIRMRNQDVEQLYKLIPKGAKVHIDGPITGIGKGEYKNLSIGSKGNLVQLVQERLKGMGLYKGQIDGIYNVGTENAVKKLQRIHHISVNGVISMREYLLLGLME</sequence>
<dbReference type="EMBL" id="JAGYPG010000001">
    <property type="protein sequence ID" value="MBS4194527.1"/>
    <property type="molecule type" value="Genomic_DNA"/>
</dbReference>
<comment type="caution">
    <text evidence="11">The sequence shown here is derived from an EMBL/GenBank/DDBJ whole genome shotgun (WGS) entry which is preliminary data.</text>
</comment>
<evidence type="ECO:0000313" key="11">
    <source>
        <dbReference type="EMBL" id="MBS4194527.1"/>
    </source>
</evidence>
<dbReference type="InterPro" id="IPR036366">
    <property type="entry name" value="PGBDSf"/>
</dbReference>
<dbReference type="GO" id="GO:0008360">
    <property type="term" value="P:regulation of cell shape"/>
    <property type="evidence" value="ECO:0007669"/>
    <property type="project" value="UniProtKB-UniRule"/>
</dbReference>
<keyword evidence="7 9" id="KW-0573">Peptidoglycan synthesis</keyword>
<dbReference type="PROSITE" id="PS52029">
    <property type="entry name" value="LD_TPASE"/>
    <property type="match status" value="1"/>
</dbReference>
<dbReference type="PANTHER" id="PTHR30582:SF24">
    <property type="entry name" value="L,D-TRANSPEPTIDASE ERFK_SRFK-RELATED"/>
    <property type="match status" value="1"/>
</dbReference>
<keyword evidence="4" id="KW-0808">Transferase</keyword>
<evidence type="ECO:0000256" key="6">
    <source>
        <dbReference type="ARBA" id="ARBA00022960"/>
    </source>
</evidence>
<evidence type="ECO:0000313" key="12">
    <source>
        <dbReference type="Proteomes" id="UP000681414"/>
    </source>
</evidence>
<evidence type="ECO:0000256" key="7">
    <source>
        <dbReference type="ARBA" id="ARBA00022984"/>
    </source>
</evidence>
<dbReference type="Proteomes" id="UP000681414">
    <property type="component" value="Unassembled WGS sequence"/>
</dbReference>
<keyword evidence="5" id="KW-0378">Hydrolase</keyword>
<dbReference type="SUPFAM" id="SSF47090">
    <property type="entry name" value="PGBD-like"/>
    <property type="match status" value="1"/>
</dbReference>
<evidence type="ECO:0000256" key="2">
    <source>
        <dbReference type="ARBA" id="ARBA00005992"/>
    </source>
</evidence>
<comment type="pathway">
    <text evidence="1 9">Cell wall biogenesis; peptidoglycan biosynthesis.</text>
</comment>
<evidence type="ECO:0000259" key="10">
    <source>
        <dbReference type="PROSITE" id="PS52029"/>
    </source>
</evidence>
<dbReference type="GO" id="GO:0005576">
    <property type="term" value="C:extracellular region"/>
    <property type="evidence" value="ECO:0007669"/>
    <property type="project" value="TreeGrafter"/>
</dbReference>
<dbReference type="GO" id="GO:0071972">
    <property type="term" value="F:peptidoglycan L,D-transpeptidase activity"/>
    <property type="evidence" value="ECO:0007669"/>
    <property type="project" value="TreeGrafter"/>
</dbReference>
<evidence type="ECO:0000256" key="5">
    <source>
        <dbReference type="ARBA" id="ARBA00022801"/>
    </source>
</evidence>
<feature type="active site" description="Nucleophile" evidence="9">
    <location>
        <position position="115"/>
    </location>
</feature>
<keyword evidence="6 9" id="KW-0133">Cell shape</keyword>
<keyword evidence="3" id="KW-0328">Glycosyltransferase</keyword>
<dbReference type="GO" id="GO:0018104">
    <property type="term" value="P:peptidoglycan-protein cross-linking"/>
    <property type="evidence" value="ECO:0007669"/>
    <property type="project" value="TreeGrafter"/>
</dbReference>
<dbReference type="Pfam" id="PF03734">
    <property type="entry name" value="YkuD"/>
    <property type="match status" value="1"/>
</dbReference>
<reference evidence="11 12" key="1">
    <citation type="submission" date="2021-05" db="EMBL/GenBank/DDBJ databases">
        <title>Novel Bacillus species.</title>
        <authorList>
            <person name="Liu G."/>
        </authorList>
    </citation>
    <scope>NUCLEOTIDE SEQUENCE [LARGE SCALE GENOMIC DNA]</scope>
    <source>
        <strain evidence="12">FJAT-49780</strain>
    </source>
</reference>
<protein>
    <submittedName>
        <fullName evidence="11">L,D-transpeptidase family protein</fullName>
    </submittedName>
</protein>
<keyword evidence="8 9" id="KW-0961">Cell wall biogenesis/degradation</keyword>
<dbReference type="InterPro" id="IPR036365">
    <property type="entry name" value="PGBD-like_sf"/>
</dbReference>
<dbReference type="RefSeq" id="WP_213123701.1">
    <property type="nucleotide sequence ID" value="NZ_JAGYPG010000001.1"/>
</dbReference>
<dbReference type="AlphaFoldDB" id="A0A942TE15"/>
<feature type="active site" description="Proton donor/acceptor" evidence="9">
    <location>
        <position position="99"/>
    </location>
</feature>
<proteinExistence type="inferred from homology"/>
<comment type="similarity">
    <text evidence="2">Belongs to the YkuD family.</text>
</comment>
<dbReference type="CDD" id="cd16913">
    <property type="entry name" value="YkuD_like"/>
    <property type="match status" value="1"/>
</dbReference>
<dbReference type="GO" id="GO:0016757">
    <property type="term" value="F:glycosyltransferase activity"/>
    <property type="evidence" value="ECO:0007669"/>
    <property type="project" value="UniProtKB-KW"/>
</dbReference>
<dbReference type="InterPro" id="IPR002477">
    <property type="entry name" value="Peptidoglycan-bd-like"/>
</dbReference>
<dbReference type="Gene3D" id="1.10.101.10">
    <property type="entry name" value="PGBD-like superfamily/PGBD"/>
    <property type="match status" value="1"/>
</dbReference>
<evidence type="ECO:0000256" key="4">
    <source>
        <dbReference type="ARBA" id="ARBA00022679"/>
    </source>
</evidence>
<evidence type="ECO:0000256" key="8">
    <source>
        <dbReference type="ARBA" id="ARBA00023316"/>
    </source>
</evidence>
<name>A0A942TE15_9BACI</name>
<evidence type="ECO:0000256" key="9">
    <source>
        <dbReference type="PROSITE-ProRule" id="PRU01373"/>
    </source>
</evidence>
<gene>
    <name evidence="11" type="ORF">KHA97_05505</name>
</gene>
<dbReference type="SUPFAM" id="SSF141523">
    <property type="entry name" value="L,D-transpeptidase catalytic domain-like"/>
    <property type="match status" value="1"/>
</dbReference>
<accession>A0A942TE15</accession>
<dbReference type="InterPro" id="IPR038063">
    <property type="entry name" value="Transpep_catalytic_dom"/>
</dbReference>
<dbReference type="GO" id="GO:0071555">
    <property type="term" value="P:cell wall organization"/>
    <property type="evidence" value="ECO:0007669"/>
    <property type="project" value="UniProtKB-UniRule"/>
</dbReference>
<dbReference type="PANTHER" id="PTHR30582">
    <property type="entry name" value="L,D-TRANSPEPTIDASE"/>
    <property type="match status" value="1"/>
</dbReference>
<dbReference type="InterPro" id="IPR050979">
    <property type="entry name" value="LD-transpeptidase"/>
</dbReference>
<dbReference type="InterPro" id="IPR005490">
    <property type="entry name" value="LD_TPept_cat_dom"/>
</dbReference>